<keyword evidence="3" id="KW-1185">Reference proteome</keyword>
<dbReference type="RefSeq" id="WP_196474622.1">
    <property type="nucleotide sequence ID" value="NZ_JACFYX020000006.1"/>
</dbReference>
<evidence type="ECO:0000259" key="1">
    <source>
        <dbReference type="Pfam" id="PF13550"/>
    </source>
</evidence>
<gene>
    <name evidence="2" type="ORF">H3221_08110</name>
</gene>
<evidence type="ECO:0000313" key="3">
    <source>
        <dbReference type="Proteomes" id="UP000596932"/>
    </source>
</evidence>
<evidence type="ECO:0000313" key="2">
    <source>
        <dbReference type="EMBL" id="MBG0835075.1"/>
    </source>
</evidence>
<dbReference type="Pfam" id="PF13550">
    <property type="entry name" value="Phage-tail_3"/>
    <property type="match status" value="1"/>
</dbReference>
<name>A0A931GA17_9PSED</name>
<proteinExistence type="predicted"/>
<comment type="caution">
    <text evidence="2">The sequence shown here is derived from an EMBL/GenBank/DDBJ whole genome shotgun (WGS) entry which is preliminary data.</text>
</comment>
<accession>A0A931GA17</accession>
<dbReference type="InterPro" id="IPR032876">
    <property type="entry name" value="J_dom"/>
</dbReference>
<sequence length="929" mass="98865">MGSKKPIKVGYRYLFGIHMGIGKAIDELVAIEVGGKRAWTGSVTSNQRISINAPELFGGDDGEGGISGSLDVMMGAADQPVNASLAAMLGGLVPAFRGVCTLFYDGLVTSMNPYPKAWKMRVRRALKGWDGAVWYPERCIIEMASGAIKAMNPAHIIYECLTNRDWGGAMDRSRLNDASFRAAADVLHAEGFGLCLRWVRQDSLSTFVSHVLDHIGGNLFVSRQTGEFELTLVRDDYDPESLPLFDEDSGLLSITEDDNSATAGAANEVIIKWRNPIDNSNRQKRERSLAAIQAAGQQLSVTIEYPGIPTAELAGRVAVRDLRSRSIGLKRFKVQLDRRGRNIKPGAPFRIRSLSRGIEVMVVRAGRFEDGTLADGKITITAVQDVFGLPATSMTPPQPGGWVPPDTAPAPVAIRRLTEVTWRDLVQTIDAANLNLVDQTTAFIAALAIKPTSLSLGFAVESRVGSAAYVRVGPGDFCPTGLLVAGISSTATSIQLSAPDNLDLVEVGSAALLDNEIVRVDAINLETLIVTIARGCVDTVPAAHSAGARVWFFEDYVGEDPTEYSSGVSVQVRLRTVTSSGTLAPELAGTDTLALVGRQALPYPPGNLRLNGASYPTEVTGEVTVSVSHRDRLLQADQLIDTLQGDIGPEAGTEYRFRFYSGTTLRRTVQQPGTSYTYLLGTEISDGGPFNPLRVVVDSVRGGVYSLQAHDITVARLGLVTAPPIRLSVTPTAFGADTTAHLVAMPAVVEPGDLLLMHFVNDGNATVVTPAGWTLLNTTLSGTQVRSSWYWKLAAGTEDGTTVDMVTSTAEHAAAQVHRFQAGTFDAAVAPAIAVATGASVSPNPPNLAPSWGEADTYWIAAYGADDDDATTGWPWIEGQTYTPSGTGTTTCSAASCVLALRVANIDPATFTMAASEEWVAATIAIKPA</sequence>
<dbReference type="Proteomes" id="UP000596932">
    <property type="component" value="Unassembled WGS sequence"/>
</dbReference>
<feature type="domain" description="Tip attachment protein J" evidence="1">
    <location>
        <begin position="201"/>
        <end position="352"/>
    </location>
</feature>
<reference evidence="2" key="1">
    <citation type="submission" date="2020-07" db="EMBL/GenBank/DDBJ databases">
        <title>Pseudomonas chaetoceroseae sp. nov., a new member of the Pseudomonas oleovorans group isolated from a culture of Chaetoceros calcitrans.</title>
        <authorList>
            <person name="Girard L."/>
            <person name="Lood C."/>
            <person name="De Mot R."/>
            <person name="Baudart J."/>
        </authorList>
    </citation>
    <scope>NUCLEOTIDE SEQUENCE</scope>
    <source>
        <strain evidence="2">536</strain>
    </source>
</reference>
<organism evidence="2 3">
    <name type="scientific">Pseudomonas chaetocerotis</name>
    <dbReference type="NCBI Taxonomy" id="2758695"/>
    <lineage>
        <taxon>Bacteria</taxon>
        <taxon>Pseudomonadati</taxon>
        <taxon>Pseudomonadota</taxon>
        <taxon>Gammaproteobacteria</taxon>
        <taxon>Pseudomonadales</taxon>
        <taxon>Pseudomonadaceae</taxon>
        <taxon>Pseudomonas</taxon>
    </lineage>
</organism>
<dbReference type="AlphaFoldDB" id="A0A931GA17"/>
<dbReference type="EMBL" id="JACFYX010000006">
    <property type="protein sequence ID" value="MBG0835075.1"/>
    <property type="molecule type" value="Genomic_DNA"/>
</dbReference>
<protein>
    <recommendedName>
        <fullName evidence="1">Tip attachment protein J domain-containing protein</fullName>
    </recommendedName>
</protein>